<dbReference type="EMBL" id="BEXD01004271">
    <property type="protein sequence ID" value="GBC09111.1"/>
    <property type="molecule type" value="Genomic_DNA"/>
</dbReference>
<keyword evidence="1" id="KW-0378">Hydrolase</keyword>
<dbReference type="CDD" id="cd01846">
    <property type="entry name" value="fatty_acyltransferase_like"/>
    <property type="match status" value="1"/>
</dbReference>
<comment type="caution">
    <text evidence="3">The sequence shown here is derived from an EMBL/GenBank/DDBJ whole genome shotgun (WGS) entry which is preliminary data.</text>
</comment>
<protein>
    <recommendedName>
        <fullName evidence="5">SGNH hydrolase-type esterase domain-containing protein</fullName>
    </recommendedName>
</protein>
<reference evidence="3 4" key="1">
    <citation type="submission" date="2017-11" db="EMBL/GenBank/DDBJ databases">
        <title>The genome of Rhizophagus clarus HR1 reveals common genetic basis of auxotrophy among arbuscular mycorrhizal fungi.</title>
        <authorList>
            <person name="Kobayashi Y."/>
        </authorList>
    </citation>
    <scope>NUCLEOTIDE SEQUENCE [LARGE SCALE GENOMIC DNA]</scope>
    <source>
        <strain evidence="3 4">HR1</strain>
    </source>
</reference>
<evidence type="ECO:0008006" key="5">
    <source>
        <dbReference type="Google" id="ProtNLM"/>
    </source>
</evidence>
<dbReference type="AlphaFoldDB" id="A0A2Z6S3S7"/>
<dbReference type="Gene3D" id="3.40.50.1110">
    <property type="entry name" value="SGNH hydrolase"/>
    <property type="match status" value="1"/>
</dbReference>
<dbReference type="InterPro" id="IPR051058">
    <property type="entry name" value="GDSL_Est/Lipase"/>
</dbReference>
<evidence type="ECO:0000256" key="2">
    <source>
        <dbReference type="SAM" id="SignalP"/>
    </source>
</evidence>
<keyword evidence="4" id="KW-1185">Reference proteome</keyword>
<dbReference type="GO" id="GO:0016788">
    <property type="term" value="F:hydrolase activity, acting on ester bonds"/>
    <property type="evidence" value="ECO:0007669"/>
    <property type="project" value="InterPro"/>
</dbReference>
<evidence type="ECO:0000256" key="1">
    <source>
        <dbReference type="ARBA" id="ARBA00022801"/>
    </source>
</evidence>
<sequence length="302" mass="33851">MKPIIKSSNFFISLLFIILLFFKDSVFAIKVKSMVVFGDSYSDDGNGVFKLSDGTFPPTPYFEGRFSNGPVWIEYLSKKLDIKPENYENYATGGATVNTMSVPSASGFNDEIEVPGIRQQVNNYVTEAHDEGIGSKGVEDLFVVTSFGNDYFYSIRHGPDVVSPEQVIGQFITNLQTLYIEFGAVNFLVATLPDISTFPGFSRSSESERAFLSKLVQSHNMILKQALDVLKVDFKKIKTFVIDTDKIFKKFSKENSNIPCVNINHYGTLVCDNPDNYLFWDNLHVTTIVHEAIATEAFNILS</sequence>
<name>A0A2Z6S3S7_9GLOM</name>
<evidence type="ECO:0000313" key="3">
    <source>
        <dbReference type="EMBL" id="GBC09111.1"/>
    </source>
</evidence>
<keyword evidence="2" id="KW-0732">Signal</keyword>
<dbReference type="PANTHER" id="PTHR45648:SF22">
    <property type="entry name" value="GDSL LIPASE_ACYLHYDROLASE FAMILY PROTEIN (AFU_ORTHOLOGUE AFUA_4G14700)"/>
    <property type="match status" value="1"/>
</dbReference>
<feature type="signal peptide" evidence="2">
    <location>
        <begin position="1"/>
        <end position="28"/>
    </location>
</feature>
<gene>
    <name evidence="3" type="ORF">RclHR1_08600009</name>
</gene>
<dbReference type="Pfam" id="PF00657">
    <property type="entry name" value="Lipase_GDSL"/>
    <property type="match status" value="1"/>
</dbReference>
<dbReference type="PANTHER" id="PTHR45648">
    <property type="entry name" value="GDSL LIPASE/ACYLHYDROLASE FAMILY PROTEIN (AFU_ORTHOLOGUE AFUA_4G14700)"/>
    <property type="match status" value="1"/>
</dbReference>
<feature type="chain" id="PRO_5016251240" description="SGNH hydrolase-type esterase domain-containing protein" evidence="2">
    <location>
        <begin position="29"/>
        <end position="302"/>
    </location>
</feature>
<dbReference type="SUPFAM" id="SSF52266">
    <property type="entry name" value="SGNH hydrolase"/>
    <property type="match status" value="1"/>
</dbReference>
<dbReference type="STRING" id="94130.A0A2Z6S3S7"/>
<organism evidence="3 4">
    <name type="scientific">Rhizophagus clarus</name>
    <dbReference type="NCBI Taxonomy" id="94130"/>
    <lineage>
        <taxon>Eukaryota</taxon>
        <taxon>Fungi</taxon>
        <taxon>Fungi incertae sedis</taxon>
        <taxon>Mucoromycota</taxon>
        <taxon>Glomeromycotina</taxon>
        <taxon>Glomeromycetes</taxon>
        <taxon>Glomerales</taxon>
        <taxon>Glomeraceae</taxon>
        <taxon>Rhizophagus</taxon>
    </lineage>
</organism>
<accession>A0A2Z6S3S7</accession>
<evidence type="ECO:0000313" key="4">
    <source>
        <dbReference type="Proteomes" id="UP000247702"/>
    </source>
</evidence>
<dbReference type="Proteomes" id="UP000247702">
    <property type="component" value="Unassembled WGS sequence"/>
</dbReference>
<proteinExistence type="predicted"/>
<dbReference type="InterPro" id="IPR036514">
    <property type="entry name" value="SGNH_hydro_sf"/>
</dbReference>
<dbReference type="InterPro" id="IPR001087">
    <property type="entry name" value="GDSL"/>
</dbReference>